<gene>
    <name evidence="3" type="ORF">MBLL_01530</name>
    <name evidence="2" type="ORF">MBUL_02965</name>
    <name evidence="4" type="ORF">OICFNHDK_0364</name>
</gene>
<dbReference type="EMBL" id="LR743510">
    <property type="protein sequence ID" value="CAA2139250.1"/>
    <property type="molecule type" value="Genomic_DNA"/>
</dbReference>
<feature type="region of interest" description="Disordered" evidence="1">
    <location>
        <begin position="54"/>
        <end position="85"/>
    </location>
</feature>
<name>A0A679JF52_9HYPH</name>
<evidence type="ECO:0000256" key="1">
    <source>
        <dbReference type="SAM" id="MobiDB-lite"/>
    </source>
</evidence>
<reference evidence="4" key="3">
    <citation type="submission" date="2021-08" db="EMBL/GenBank/DDBJ databases">
        <authorList>
            <person name="Tani A."/>
            <person name="Ola A."/>
            <person name="Ogura Y."/>
            <person name="Katsura K."/>
            <person name="Hayashi T."/>
        </authorList>
    </citation>
    <scope>NUCLEOTIDE SEQUENCE</scope>
    <source>
        <strain evidence="4">DSM 21893</strain>
    </source>
</reference>
<evidence type="ECO:0000313" key="2">
    <source>
        <dbReference type="EMBL" id="CAA2104980.1"/>
    </source>
</evidence>
<protein>
    <submittedName>
        <fullName evidence="2">Uncharacterized protein</fullName>
    </submittedName>
</protein>
<dbReference type="RefSeq" id="WP_018044140.1">
    <property type="nucleotide sequence ID" value="NZ_BPQF01000002.1"/>
</dbReference>
<geneLocation type="plasmid" evidence="3">
    <name>1</name>
</geneLocation>
<evidence type="ECO:0000313" key="5">
    <source>
        <dbReference type="Proteomes" id="UP001055307"/>
    </source>
</evidence>
<keyword evidence="3" id="KW-0614">Plasmid</keyword>
<evidence type="ECO:0000313" key="4">
    <source>
        <dbReference type="EMBL" id="GJD37925.1"/>
    </source>
</evidence>
<reference evidence="2" key="2">
    <citation type="submission" date="2019-12" db="EMBL/GenBank/DDBJ databases">
        <authorList>
            <person name="Cremers G."/>
        </authorList>
    </citation>
    <scope>NUCLEOTIDE SEQUENCE</scope>
    <source>
        <strain evidence="2">Mbul1</strain>
        <strain evidence="3">Mbul2</strain>
        <plasmid evidence="3">1</plasmid>
    </source>
</reference>
<dbReference type="EMBL" id="LR743504">
    <property type="protein sequence ID" value="CAA2104980.1"/>
    <property type="molecule type" value="Genomic_DNA"/>
</dbReference>
<proteinExistence type="predicted"/>
<reference evidence="4" key="1">
    <citation type="journal article" date="2016" name="Front. Microbiol.">
        <title>Genome Sequence of the Piezophilic, Mesophilic Sulfate-Reducing Bacterium Desulfovibrio indicus J2T.</title>
        <authorList>
            <person name="Cao J."/>
            <person name="Maignien L."/>
            <person name="Shao Z."/>
            <person name="Alain K."/>
            <person name="Jebbar M."/>
        </authorList>
    </citation>
    <scope>NUCLEOTIDE SEQUENCE</scope>
    <source>
        <strain evidence="4">DSM 21893</strain>
    </source>
</reference>
<evidence type="ECO:0000313" key="3">
    <source>
        <dbReference type="EMBL" id="CAA2139250.1"/>
    </source>
</evidence>
<dbReference type="AlphaFoldDB" id="A0A679JF52"/>
<sequence>MAKRTKSKPQERGSVLFDVLYEDESRASNRRVPMEILGGLDGDEPARHLIEEQDRAIAEKSGRPSRAIRSLSRSPIRAPSAVSGD</sequence>
<dbReference type="Proteomes" id="UP001055307">
    <property type="component" value="Unassembled WGS sequence"/>
</dbReference>
<accession>A0A679JF52</accession>
<dbReference type="EMBL" id="BPQF01000002">
    <property type="protein sequence ID" value="GJD37925.1"/>
    <property type="molecule type" value="Genomic_DNA"/>
</dbReference>
<keyword evidence="5" id="KW-1185">Reference proteome</keyword>
<organism evidence="2">
    <name type="scientific">Methylobacterium bullatum</name>
    <dbReference type="NCBI Taxonomy" id="570505"/>
    <lineage>
        <taxon>Bacteria</taxon>
        <taxon>Pseudomonadati</taxon>
        <taxon>Pseudomonadota</taxon>
        <taxon>Alphaproteobacteria</taxon>
        <taxon>Hyphomicrobiales</taxon>
        <taxon>Methylobacteriaceae</taxon>
        <taxon>Methylobacterium</taxon>
    </lineage>
</organism>